<keyword evidence="1" id="KW-0812">Transmembrane</keyword>
<keyword evidence="1" id="KW-1133">Transmembrane helix</keyword>
<evidence type="ECO:0000256" key="1">
    <source>
        <dbReference type="SAM" id="Phobius"/>
    </source>
</evidence>
<dbReference type="InterPro" id="IPR008699">
    <property type="entry name" value="NDUFB8"/>
</dbReference>
<dbReference type="Pfam" id="PF05821">
    <property type="entry name" value="NDUF_B8"/>
    <property type="match status" value="1"/>
</dbReference>
<keyword evidence="1" id="KW-0472">Membrane</keyword>
<dbReference type="PANTHER" id="PTHR12840">
    <property type="entry name" value="NADH-UBIQUINONE OXIDOREDUCTASE ASHI SUBUNIT"/>
    <property type="match status" value="1"/>
</dbReference>
<name>A0ABP1QAM5_9HEXA</name>
<reference evidence="2 3" key="1">
    <citation type="submission" date="2024-08" db="EMBL/GenBank/DDBJ databases">
        <authorList>
            <person name="Cucini C."/>
            <person name="Frati F."/>
        </authorList>
    </citation>
    <scope>NUCLEOTIDE SEQUENCE [LARGE SCALE GENOMIC DNA]</scope>
</reference>
<proteinExistence type="predicted"/>
<protein>
    <recommendedName>
        <fullName evidence="4">NADH dehydrogenase [ubiquinone] 1 beta subcomplex subunit 8, mitochondrial</fullName>
    </recommendedName>
</protein>
<accession>A0ABP1QAM5</accession>
<comment type="caution">
    <text evidence="2">The sequence shown here is derived from an EMBL/GenBank/DDBJ whole genome shotgun (WGS) entry which is preliminary data.</text>
</comment>
<gene>
    <name evidence="2" type="ORF">ODALV1_LOCUS9236</name>
</gene>
<dbReference type="PANTHER" id="PTHR12840:SF1">
    <property type="entry name" value="NADH DEHYDROGENASE [UBIQUINONE] 1 BETA SUBCOMPLEX SUBUNIT 8, MITOCHONDRIAL"/>
    <property type="match status" value="1"/>
</dbReference>
<evidence type="ECO:0008006" key="4">
    <source>
        <dbReference type="Google" id="ProtNLM"/>
    </source>
</evidence>
<keyword evidence="3" id="KW-1185">Reference proteome</keyword>
<sequence>MSLPLLVARRISPRAVVQHSRALSTTSVNSAGYWNKDWRPTDDPPANEEARRAAAKKYGMIPEDYETYANDGTGYGDYPKLPIITAESKDPHALYDFPELKRNYGEPLHVDADLYGEDRWDRTRRFVVPLHTQALMFFGVMGGTFLLFCLSEYVRIAPIRMMPKHMGTDGKKHYSFELEDVE</sequence>
<dbReference type="EMBL" id="CAXLJM020000027">
    <property type="protein sequence ID" value="CAL8096004.1"/>
    <property type="molecule type" value="Genomic_DNA"/>
</dbReference>
<evidence type="ECO:0000313" key="2">
    <source>
        <dbReference type="EMBL" id="CAL8096004.1"/>
    </source>
</evidence>
<evidence type="ECO:0000313" key="3">
    <source>
        <dbReference type="Proteomes" id="UP001642540"/>
    </source>
</evidence>
<organism evidence="2 3">
    <name type="scientific">Orchesella dallaii</name>
    <dbReference type="NCBI Taxonomy" id="48710"/>
    <lineage>
        <taxon>Eukaryota</taxon>
        <taxon>Metazoa</taxon>
        <taxon>Ecdysozoa</taxon>
        <taxon>Arthropoda</taxon>
        <taxon>Hexapoda</taxon>
        <taxon>Collembola</taxon>
        <taxon>Entomobryomorpha</taxon>
        <taxon>Entomobryoidea</taxon>
        <taxon>Orchesellidae</taxon>
        <taxon>Orchesellinae</taxon>
        <taxon>Orchesella</taxon>
    </lineage>
</organism>
<feature type="transmembrane region" description="Helical" evidence="1">
    <location>
        <begin position="134"/>
        <end position="154"/>
    </location>
</feature>
<dbReference type="Proteomes" id="UP001642540">
    <property type="component" value="Unassembled WGS sequence"/>
</dbReference>